<evidence type="ECO:0000259" key="1">
    <source>
        <dbReference type="Pfam" id="PF14214"/>
    </source>
</evidence>
<comment type="caution">
    <text evidence="2">The sequence shown here is derived from an EMBL/GenBank/DDBJ whole genome shotgun (WGS) entry which is preliminary data.</text>
</comment>
<dbReference type="OrthoDB" id="7698527at2759"/>
<evidence type="ECO:0000313" key="2">
    <source>
        <dbReference type="EMBL" id="GBO15669.1"/>
    </source>
</evidence>
<organism evidence="2 3">
    <name type="scientific">Araneus ventricosus</name>
    <name type="common">Orbweaver spider</name>
    <name type="synonym">Epeira ventricosa</name>
    <dbReference type="NCBI Taxonomy" id="182803"/>
    <lineage>
        <taxon>Eukaryota</taxon>
        <taxon>Metazoa</taxon>
        <taxon>Ecdysozoa</taxon>
        <taxon>Arthropoda</taxon>
        <taxon>Chelicerata</taxon>
        <taxon>Arachnida</taxon>
        <taxon>Araneae</taxon>
        <taxon>Araneomorphae</taxon>
        <taxon>Entelegynae</taxon>
        <taxon>Araneoidea</taxon>
        <taxon>Araneidae</taxon>
        <taxon>Araneus</taxon>
    </lineage>
</organism>
<keyword evidence="3" id="KW-1185">Reference proteome</keyword>
<name>A0A4Y2URI6_ARAVE</name>
<protein>
    <recommendedName>
        <fullName evidence="1">Helitron helicase-like domain-containing protein</fullName>
    </recommendedName>
</protein>
<evidence type="ECO:0000313" key="3">
    <source>
        <dbReference type="Proteomes" id="UP000499080"/>
    </source>
</evidence>
<dbReference type="PANTHER" id="PTHR45786:SF74">
    <property type="entry name" value="ATP-DEPENDENT DNA HELICASE"/>
    <property type="match status" value="1"/>
</dbReference>
<gene>
    <name evidence="2" type="ORF">AVEN_62322_1</name>
</gene>
<dbReference type="InterPro" id="IPR025476">
    <property type="entry name" value="Helitron_helicase-like"/>
</dbReference>
<dbReference type="PANTHER" id="PTHR45786">
    <property type="entry name" value="DNA BINDING PROTEIN-LIKE"/>
    <property type="match status" value="1"/>
</dbReference>
<accession>A0A4Y2URI6</accession>
<dbReference type="EMBL" id="BGPR01039658">
    <property type="protein sequence ID" value="GBO15669.1"/>
    <property type="molecule type" value="Genomic_DNA"/>
</dbReference>
<dbReference type="Pfam" id="PF14214">
    <property type="entry name" value="Helitron_like_N"/>
    <property type="match status" value="1"/>
</dbReference>
<proteinExistence type="predicted"/>
<sequence>MGEKVVDFSDVGPYVFKVHGQICHRTSLIQSVDGQAPQYAQLYVIDSTQATEIRVNHPANEQCNLRILDQIDHFFRQHNRLSDTYRMFREVESRVISESSETGEDVPVVNMVFRCDRRSDQRRYNAPTTNGIAMVFVNSDEEPPFERKICVYPLNPENPQQPFININILSPNLDPMAYPILFPYGEPGWQPNWRCESYQGAQGNQSRVNVEANNLNFIRTHQQQLRTELYQGLADHLENVAQNSVVKAGIPVILPSSFEGSPRNMRGRCADAMSIFGKYGAPDLFITFTANPKWPEITENLRPS</sequence>
<dbReference type="Proteomes" id="UP000499080">
    <property type="component" value="Unassembled WGS sequence"/>
</dbReference>
<dbReference type="AlphaFoldDB" id="A0A4Y2URI6"/>
<reference evidence="2 3" key="1">
    <citation type="journal article" date="2019" name="Sci. Rep.">
        <title>Orb-weaving spider Araneus ventricosus genome elucidates the spidroin gene catalogue.</title>
        <authorList>
            <person name="Kono N."/>
            <person name="Nakamura H."/>
            <person name="Ohtoshi R."/>
            <person name="Moran D.A.P."/>
            <person name="Shinohara A."/>
            <person name="Yoshida Y."/>
            <person name="Fujiwara M."/>
            <person name="Mori M."/>
            <person name="Tomita M."/>
            <person name="Arakawa K."/>
        </authorList>
    </citation>
    <scope>NUCLEOTIDE SEQUENCE [LARGE SCALE GENOMIC DNA]</scope>
</reference>
<feature type="domain" description="Helitron helicase-like" evidence="1">
    <location>
        <begin position="207"/>
        <end position="302"/>
    </location>
</feature>